<reference evidence="3" key="3">
    <citation type="submission" date="2016-03" db="UniProtKB">
        <authorList>
            <consortium name="EnsemblProtists"/>
        </authorList>
    </citation>
    <scope>IDENTIFICATION</scope>
</reference>
<proteinExistence type="predicted"/>
<evidence type="ECO:0000313" key="3">
    <source>
        <dbReference type="EnsemblProtists" id="EKX54833"/>
    </source>
</evidence>
<feature type="region of interest" description="Disordered" evidence="1">
    <location>
        <begin position="220"/>
        <end position="395"/>
    </location>
</feature>
<dbReference type="AlphaFoldDB" id="L1K3A4"/>
<evidence type="ECO:0000313" key="4">
    <source>
        <dbReference type="Proteomes" id="UP000011087"/>
    </source>
</evidence>
<feature type="compositionally biased region" description="Basic and acidic residues" evidence="1">
    <location>
        <begin position="290"/>
        <end position="310"/>
    </location>
</feature>
<name>L1K3A4_GUITC</name>
<feature type="compositionally biased region" description="Basic and acidic residues" evidence="1">
    <location>
        <begin position="334"/>
        <end position="355"/>
    </location>
</feature>
<dbReference type="KEGG" id="gtt:GUITHDRAFT_99483"/>
<dbReference type="RefSeq" id="XP_005841813.1">
    <property type="nucleotide sequence ID" value="XM_005841756.1"/>
</dbReference>
<accession>L1K3A4</accession>
<dbReference type="PaxDb" id="55529-EKX54833"/>
<reference evidence="2 4" key="1">
    <citation type="journal article" date="2012" name="Nature">
        <title>Algal genomes reveal evolutionary mosaicism and the fate of nucleomorphs.</title>
        <authorList>
            <consortium name="DOE Joint Genome Institute"/>
            <person name="Curtis B.A."/>
            <person name="Tanifuji G."/>
            <person name="Burki F."/>
            <person name="Gruber A."/>
            <person name="Irimia M."/>
            <person name="Maruyama S."/>
            <person name="Arias M.C."/>
            <person name="Ball S.G."/>
            <person name="Gile G.H."/>
            <person name="Hirakawa Y."/>
            <person name="Hopkins J.F."/>
            <person name="Kuo A."/>
            <person name="Rensing S.A."/>
            <person name="Schmutz J."/>
            <person name="Symeonidi A."/>
            <person name="Elias M."/>
            <person name="Eveleigh R.J."/>
            <person name="Herman E.K."/>
            <person name="Klute M.J."/>
            <person name="Nakayama T."/>
            <person name="Obornik M."/>
            <person name="Reyes-Prieto A."/>
            <person name="Armbrust E.V."/>
            <person name="Aves S.J."/>
            <person name="Beiko R.G."/>
            <person name="Coutinho P."/>
            <person name="Dacks J.B."/>
            <person name="Durnford D.G."/>
            <person name="Fast N.M."/>
            <person name="Green B.R."/>
            <person name="Grisdale C.J."/>
            <person name="Hempel F."/>
            <person name="Henrissat B."/>
            <person name="Hoppner M.P."/>
            <person name="Ishida K."/>
            <person name="Kim E."/>
            <person name="Koreny L."/>
            <person name="Kroth P.G."/>
            <person name="Liu Y."/>
            <person name="Malik S.B."/>
            <person name="Maier U.G."/>
            <person name="McRose D."/>
            <person name="Mock T."/>
            <person name="Neilson J.A."/>
            <person name="Onodera N.T."/>
            <person name="Poole A.M."/>
            <person name="Pritham E.J."/>
            <person name="Richards T.A."/>
            <person name="Rocap G."/>
            <person name="Roy S.W."/>
            <person name="Sarai C."/>
            <person name="Schaack S."/>
            <person name="Shirato S."/>
            <person name="Slamovits C.H."/>
            <person name="Spencer D.F."/>
            <person name="Suzuki S."/>
            <person name="Worden A.Z."/>
            <person name="Zauner S."/>
            <person name="Barry K."/>
            <person name="Bell C."/>
            <person name="Bharti A.K."/>
            <person name="Crow J.A."/>
            <person name="Grimwood J."/>
            <person name="Kramer R."/>
            <person name="Lindquist E."/>
            <person name="Lucas S."/>
            <person name="Salamov A."/>
            <person name="McFadden G.I."/>
            <person name="Lane C.E."/>
            <person name="Keeling P.J."/>
            <person name="Gray M.W."/>
            <person name="Grigoriev I.V."/>
            <person name="Archibald J.M."/>
        </authorList>
    </citation>
    <scope>NUCLEOTIDE SEQUENCE</scope>
    <source>
        <strain evidence="2 4">CCMP2712</strain>
    </source>
</reference>
<dbReference type="EnsemblProtists" id="EKX54833">
    <property type="protein sequence ID" value="EKX54833"/>
    <property type="gene ID" value="GUITHDRAFT_99483"/>
</dbReference>
<protein>
    <submittedName>
        <fullName evidence="2 3">Uncharacterized protein</fullName>
    </submittedName>
</protein>
<feature type="compositionally biased region" description="Basic and acidic residues" evidence="1">
    <location>
        <begin position="371"/>
        <end position="392"/>
    </location>
</feature>
<keyword evidence="4" id="KW-1185">Reference proteome</keyword>
<dbReference type="Proteomes" id="UP000011087">
    <property type="component" value="Unassembled WGS sequence"/>
</dbReference>
<dbReference type="GeneID" id="17311429"/>
<dbReference type="HOGENOM" id="CLU_656309_0_0_1"/>
<feature type="region of interest" description="Disordered" evidence="1">
    <location>
        <begin position="1"/>
        <end position="21"/>
    </location>
</feature>
<organism evidence="2">
    <name type="scientific">Guillardia theta (strain CCMP2712)</name>
    <name type="common">Cryptophyte</name>
    <dbReference type="NCBI Taxonomy" id="905079"/>
    <lineage>
        <taxon>Eukaryota</taxon>
        <taxon>Cryptophyceae</taxon>
        <taxon>Pyrenomonadales</taxon>
        <taxon>Geminigeraceae</taxon>
        <taxon>Guillardia</taxon>
    </lineage>
</organism>
<gene>
    <name evidence="2" type="ORF">GUITHDRAFT_99483</name>
</gene>
<feature type="compositionally biased region" description="Polar residues" evidence="1">
    <location>
        <begin position="225"/>
        <end position="235"/>
    </location>
</feature>
<dbReference type="EMBL" id="JH992966">
    <property type="protein sequence ID" value="EKX54833.1"/>
    <property type="molecule type" value="Genomic_DNA"/>
</dbReference>
<evidence type="ECO:0000256" key="1">
    <source>
        <dbReference type="SAM" id="MobiDB-lite"/>
    </source>
</evidence>
<evidence type="ECO:0000313" key="2">
    <source>
        <dbReference type="EMBL" id="EKX54833.1"/>
    </source>
</evidence>
<sequence length="419" mass="45963">MNETFSEALHGRQSKKEPNIQKEVEKLAQSVGFRARQPLQLPPRQLPQVHVPSSVADVRNPYLTNYKSSRGERSRTALEQLHHALPTAPVNVGALLEKEAYTLAQELAVASRGSPPAMAEGSWAHALESTLEEELFLQTQKGHVQAAERGGGGEQQQERVNMSSWTRTLPIAATFDEDMYLKFRGQRSNSAADRTLTFSDLKPHYARKSGTEMVQILSIRHNRDTSTSSPSPSQNRKADRVDDNLPSMKLFITEPSELRSSAPQSDQENPPGQNGGGGAYLKNCFGPSRDGQDKDVKIRLGTHGDTEREGTGTTDKMSLNTLVGEDDEAVGGESRARHGEEEERRETLVQEERSSDVLGSNIESSGGGEEEGAKGEAVRVVENGRESEKSEPKFIAIVNQPDLSFFQDTSEKGNLDPSS</sequence>
<reference evidence="4" key="2">
    <citation type="submission" date="2012-11" db="EMBL/GenBank/DDBJ databases">
        <authorList>
            <person name="Kuo A."/>
            <person name="Curtis B.A."/>
            <person name="Tanifuji G."/>
            <person name="Burki F."/>
            <person name="Gruber A."/>
            <person name="Irimia M."/>
            <person name="Maruyama S."/>
            <person name="Arias M.C."/>
            <person name="Ball S.G."/>
            <person name="Gile G.H."/>
            <person name="Hirakawa Y."/>
            <person name="Hopkins J.F."/>
            <person name="Rensing S.A."/>
            <person name="Schmutz J."/>
            <person name="Symeonidi A."/>
            <person name="Elias M."/>
            <person name="Eveleigh R.J."/>
            <person name="Herman E.K."/>
            <person name="Klute M.J."/>
            <person name="Nakayama T."/>
            <person name="Obornik M."/>
            <person name="Reyes-Prieto A."/>
            <person name="Armbrust E.V."/>
            <person name="Aves S.J."/>
            <person name="Beiko R.G."/>
            <person name="Coutinho P."/>
            <person name="Dacks J.B."/>
            <person name="Durnford D.G."/>
            <person name="Fast N.M."/>
            <person name="Green B.R."/>
            <person name="Grisdale C."/>
            <person name="Hempe F."/>
            <person name="Henrissat B."/>
            <person name="Hoppner M.P."/>
            <person name="Ishida K.-I."/>
            <person name="Kim E."/>
            <person name="Koreny L."/>
            <person name="Kroth P.G."/>
            <person name="Liu Y."/>
            <person name="Malik S.-B."/>
            <person name="Maier U.G."/>
            <person name="McRose D."/>
            <person name="Mock T."/>
            <person name="Neilson J.A."/>
            <person name="Onodera N.T."/>
            <person name="Poole A.M."/>
            <person name="Pritham E.J."/>
            <person name="Richards T.A."/>
            <person name="Rocap G."/>
            <person name="Roy S.W."/>
            <person name="Sarai C."/>
            <person name="Schaack S."/>
            <person name="Shirato S."/>
            <person name="Slamovits C.H."/>
            <person name="Spencer D.F."/>
            <person name="Suzuki S."/>
            <person name="Worden A.Z."/>
            <person name="Zauner S."/>
            <person name="Barry K."/>
            <person name="Bell C."/>
            <person name="Bharti A.K."/>
            <person name="Crow J.A."/>
            <person name="Grimwood J."/>
            <person name="Kramer R."/>
            <person name="Lindquist E."/>
            <person name="Lucas S."/>
            <person name="Salamov A."/>
            <person name="McFadden G.I."/>
            <person name="Lane C.E."/>
            <person name="Keeling P.J."/>
            <person name="Gray M.W."/>
            <person name="Grigoriev I.V."/>
            <person name="Archibald J.M."/>
        </authorList>
    </citation>
    <scope>NUCLEOTIDE SEQUENCE</scope>
    <source>
        <strain evidence="4">CCMP2712</strain>
    </source>
</reference>